<gene>
    <name evidence="1" type="ORF">ATANTOWER_021438</name>
</gene>
<comment type="caution">
    <text evidence="1">The sequence shown here is derived from an EMBL/GenBank/DDBJ whole genome shotgun (WGS) entry which is preliminary data.</text>
</comment>
<reference evidence="1 2" key="1">
    <citation type="submission" date="2021-07" db="EMBL/GenBank/DDBJ databases">
        <authorList>
            <person name="Palmer J.M."/>
        </authorList>
    </citation>
    <scope>NUCLEOTIDE SEQUENCE [LARGE SCALE GENOMIC DNA]</scope>
    <source>
        <strain evidence="1 2">AT_MEX2019</strain>
        <tissue evidence="1">Muscle</tissue>
    </source>
</reference>
<sequence length="116" mass="13780">MRFGSFMVNVNMRYPFQNMFLYVFGNIVPQEDPIMSKFKTSDPSCHPKMRKYYVMLVMFNNNVESTKAHVYHKLEAAGRPVSLSTAKQFLHQQEQRAFQPREKLSKRQAIHLHLRE</sequence>
<proteinExistence type="predicted"/>
<name>A0ABU7CEF2_9TELE</name>
<dbReference type="Proteomes" id="UP001345963">
    <property type="component" value="Unassembled WGS sequence"/>
</dbReference>
<protein>
    <recommendedName>
        <fullName evidence="3">Mos1 transposase HTH domain-containing protein</fullName>
    </recommendedName>
</protein>
<keyword evidence="2" id="KW-1185">Reference proteome</keyword>
<evidence type="ECO:0000313" key="2">
    <source>
        <dbReference type="Proteomes" id="UP001345963"/>
    </source>
</evidence>
<evidence type="ECO:0000313" key="1">
    <source>
        <dbReference type="EMBL" id="MED6259959.1"/>
    </source>
</evidence>
<dbReference type="EMBL" id="JAHUTI010088558">
    <property type="protein sequence ID" value="MED6259959.1"/>
    <property type="molecule type" value="Genomic_DNA"/>
</dbReference>
<accession>A0ABU7CEF2</accession>
<evidence type="ECO:0008006" key="3">
    <source>
        <dbReference type="Google" id="ProtNLM"/>
    </source>
</evidence>
<organism evidence="1 2">
    <name type="scientific">Ataeniobius toweri</name>
    <dbReference type="NCBI Taxonomy" id="208326"/>
    <lineage>
        <taxon>Eukaryota</taxon>
        <taxon>Metazoa</taxon>
        <taxon>Chordata</taxon>
        <taxon>Craniata</taxon>
        <taxon>Vertebrata</taxon>
        <taxon>Euteleostomi</taxon>
        <taxon>Actinopterygii</taxon>
        <taxon>Neopterygii</taxon>
        <taxon>Teleostei</taxon>
        <taxon>Neoteleostei</taxon>
        <taxon>Acanthomorphata</taxon>
        <taxon>Ovalentaria</taxon>
        <taxon>Atherinomorphae</taxon>
        <taxon>Cyprinodontiformes</taxon>
        <taxon>Goodeidae</taxon>
        <taxon>Ataeniobius</taxon>
    </lineage>
</organism>